<accession>A0A4Y3VYI0</accession>
<name>A0A4Y3VYI0_9ACTN</name>
<evidence type="ECO:0008006" key="3">
    <source>
        <dbReference type="Google" id="ProtNLM"/>
    </source>
</evidence>
<dbReference type="SUPFAM" id="SSF50998">
    <property type="entry name" value="Quinoprotein alcohol dehydrogenase-like"/>
    <property type="match status" value="1"/>
</dbReference>
<keyword evidence="2" id="KW-1185">Reference proteome</keyword>
<gene>
    <name evidence="1" type="ORF">SSP24_84040</name>
</gene>
<dbReference type="Gene3D" id="2.130.10.10">
    <property type="entry name" value="YVTN repeat-like/Quinoprotein amine dehydrogenase"/>
    <property type="match status" value="2"/>
</dbReference>
<comment type="caution">
    <text evidence="1">The sequence shown here is derived from an EMBL/GenBank/DDBJ whole genome shotgun (WGS) entry which is preliminary data.</text>
</comment>
<evidence type="ECO:0000313" key="1">
    <source>
        <dbReference type="EMBL" id="GEC10749.1"/>
    </source>
</evidence>
<reference evidence="1 2" key="1">
    <citation type="submission" date="2019-06" db="EMBL/GenBank/DDBJ databases">
        <title>Whole genome shotgun sequence of Streptomyces spinoverrucosus NBRC 14228.</title>
        <authorList>
            <person name="Hosoyama A."/>
            <person name="Uohara A."/>
            <person name="Ohji S."/>
            <person name="Ichikawa N."/>
        </authorList>
    </citation>
    <scope>NUCLEOTIDE SEQUENCE [LARGE SCALE GENOMIC DNA]</scope>
    <source>
        <strain evidence="1 2">NBRC 14228</strain>
    </source>
</reference>
<evidence type="ECO:0000313" key="2">
    <source>
        <dbReference type="Proteomes" id="UP000317881"/>
    </source>
</evidence>
<dbReference type="RefSeq" id="WP_141316528.1">
    <property type="nucleotide sequence ID" value="NZ_BJND01000155.1"/>
</dbReference>
<dbReference type="InterPro" id="IPR011047">
    <property type="entry name" value="Quinoprotein_ADH-like_sf"/>
</dbReference>
<dbReference type="EMBL" id="BJND01000155">
    <property type="protein sequence ID" value="GEC10749.1"/>
    <property type="molecule type" value="Genomic_DNA"/>
</dbReference>
<dbReference type="AlphaFoldDB" id="A0A4Y3VYI0"/>
<proteinExistence type="predicted"/>
<dbReference type="Proteomes" id="UP000317881">
    <property type="component" value="Unassembled WGS sequence"/>
</dbReference>
<organism evidence="1 2">
    <name type="scientific">Streptomyces spinoverrucosus</name>
    <dbReference type="NCBI Taxonomy" id="284043"/>
    <lineage>
        <taxon>Bacteria</taxon>
        <taxon>Bacillati</taxon>
        <taxon>Actinomycetota</taxon>
        <taxon>Actinomycetes</taxon>
        <taxon>Kitasatosporales</taxon>
        <taxon>Streptomycetaceae</taxon>
        <taxon>Streptomyces</taxon>
    </lineage>
</organism>
<dbReference type="InterPro" id="IPR015943">
    <property type="entry name" value="WD40/YVTN_repeat-like_dom_sf"/>
</dbReference>
<sequence>MSWDPWLGAGHDDQPLLFLTAHDGSMIGRWDIETGQNVWRDGDGVSCCNDGVLVRLPDGIMSLVIATEDGIEWWDALRGQHRPEMTWDGWTICALTVGAMPDGRPVVFGAGQNGAVYRWNGSDGQLLGASDEKDEPCSMMAVASVPVPGGAGVIVSGDEVGQIWRWDPTSGDQVGEPIMAHASQVRIIEPLPLVGEPLFASSDQEGVLRRWSALTGAPVGPPIETGTEVYALTSARVGRWGTLFSAGADEIVRAWDAYTGEPIDFSVPGVVASALTQPDGTALLATGTAQGNVIVRVCGFDIS</sequence>
<protein>
    <recommendedName>
        <fullName evidence="3">Anaphase-promoting complex subunit 4 WD40 domain-containing protein</fullName>
    </recommendedName>
</protein>
<dbReference type="OrthoDB" id="218695at2"/>